<keyword evidence="1 3" id="KW-0732">Signal</keyword>
<name>A0A7S9KSU7_EPIFF</name>
<keyword evidence="6" id="KW-1185">Reference proteome</keyword>
<evidence type="ECO:0000313" key="5">
    <source>
        <dbReference type="EMBL" id="QPH01181.1"/>
    </source>
</evidence>
<dbReference type="PANTHER" id="PTHR40633:SF1">
    <property type="entry name" value="GPI ANCHORED SERINE-THREONINE RICH PROTEIN (AFU_ORTHOLOGUE AFUA_1G03630)"/>
    <property type="match status" value="1"/>
</dbReference>
<evidence type="ECO:0000256" key="2">
    <source>
        <dbReference type="SAM" id="MobiDB-lite"/>
    </source>
</evidence>
<feature type="region of interest" description="Disordered" evidence="2">
    <location>
        <begin position="207"/>
        <end position="226"/>
    </location>
</feature>
<dbReference type="OrthoDB" id="2260257at2759"/>
<accession>A0A7S9KSU7</accession>
<evidence type="ECO:0000313" key="6">
    <source>
        <dbReference type="Proteomes" id="UP000594364"/>
    </source>
</evidence>
<protein>
    <recommendedName>
        <fullName evidence="4">Yeast cell wall synthesis Kre9/Knh1-like N-terminal domain-containing protein</fullName>
    </recommendedName>
</protein>
<feature type="region of interest" description="Disordered" evidence="2">
    <location>
        <begin position="145"/>
        <end position="190"/>
    </location>
</feature>
<feature type="chain" id="PRO_5034062258" description="Yeast cell wall synthesis Kre9/Knh1-like N-terminal domain-containing protein" evidence="3">
    <location>
        <begin position="18"/>
        <end position="256"/>
    </location>
</feature>
<dbReference type="Proteomes" id="UP000594364">
    <property type="component" value="Chromosome 3"/>
</dbReference>
<reference evidence="5 6" key="1">
    <citation type="journal article" date="2018" name="PLoS Genet.">
        <title>Repeat elements organise 3D genome structure and mediate transcription in the filamentous fungus Epichloe festucae.</title>
        <authorList>
            <person name="Winter D.J."/>
            <person name="Ganley A.R.D."/>
            <person name="Young C.A."/>
            <person name="Liachko I."/>
            <person name="Schardl C.L."/>
            <person name="Dupont P.Y."/>
            <person name="Berry D."/>
            <person name="Ram A."/>
            <person name="Scott B."/>
            <person name="Cox M.P."/>
        </authorList>
    </citation>
    <scope>NUCLEOTIDE SEQUENCE [LARGE SCALE GENOMIC DNA]</scope>
    <source>
        <strain evidence="5 6">Fl1</strain>
    </source>
</reference>
<dbReference type="AlphaFoldDB" id="A0A7S9KSU7"/>
<feature type="signal peptide" evidence="3">
    <location>
        <begin position="1"/>
        <end position="17"/>
    </location>
</feature>
<dbReference type="Pfam" id="PF10342">
    <property type="entry name" value="Kre9_KNH"/>
    <property type="match status" value="1"/>
</dbReference>
<sequence length="256" mass="25976">MRFSVAAVLAFVASAFAQTPDFDPIYTPKKDEIVPAGSSFTLTWDAPAKYTAGTISIELIGGATQNTQQHIANIASGVKNSAKTYTWNVDAALGDQKVYGLVFKLESNPSVFQYSNPFHIKASDSKSAGSDAVTSTTPQGVKTILLSSTTPPTSAAAPSTTCTGSNTSTTSISSSTSSSSTSTASTTETKHHDAIANCTTLVVSTSSQSTPATVAPSGSIPGTTTTPLTPIPTAAASAIRAGSLTILGVVAAFLAL</sequence>
<proteinExistence type="predicted"/>
<dbReference type="PANTHER" id="PTHR40633">
    <property type="entry name" value="MATRIX PROTEIN, PUTATIVE (AFU_ORTHOLOGUE AFUA_8G05410)-RELATED"/>
    <property type="match status" value="1"/>
</dbReference>
<feature type="compositionally biased region" description="Low complexity" evidence="2">
    <location>
        <begin position="147"/>
        <end position="187"/>
    </location>
</feature>
<gene>
    <name evidence="5" type="ORF">C2857_005380</name>
</gene>
<feature type="domain" description="Yeast cell wall synthesis Kre9/Knh1-like N-terminal" evidence="4">
    <location>
        <begin position="27"/>
        <end position="120"/>
    </location>
</feature>
<evidence type="ECO:0000256" key="1">
    <source>
        <dbReference type="ARBA" id="ARBA00022729"/>
    </source>
</evidence>
<evidence type="ECO:0000256" key="3">
    <source>
        <dbReference type="SAM" id="SignalP"/>
    </source>
</evidence>
<dbReference type="InterPro" id="IPR018466">
    <property type="entry name" value="Kre9/Knh1-like_N"/>
</dbReference>
<organism evidence="5 6">
    <name type="scientific">Epichloe festucae (strain Fl1)</name>
    <dbReference type="NCBI Taxonomy" id="877507"/>
    <lineage>
        <taxon>Eukaryota</taxon>
        <taxon>Fungi</taxon>
        <taxon>Dikarya</taxon>
        <taxon>Ascomycota</taxon>
        <taxon>Pezizomycotina</taxon>
        <taxon>Sordariomycetes</taxon>
        <taxon>Hypocreomycetidae</taxon>
        <taxon>Hypocreales</taxon>
        <taxon>Clavicipitaceae</taxon>
        <taxon>Epichloe</taxon>
    </lineage>
</organism>
<dbReference type="InterPro" id="IPR052982">
    <property type="entry name" value="SRP1/TIP1-like"/>
</dbReference>
<evidence type="ECO:0000259" key="4">
    <source>
        <dbReference type="Pfam" id="PF10342"/>
    </source>
</evidence>
<dbReference type="EMBL" id="CP031387">
    <property type="protein sequence ID" value="QPH01181.1"/>
    <property type="molecule type" value="Genomic_DNA"/>
</dbReference>